<evidence type="ECO:0000313" key="2">
    <source>
        <dbReference type="EMBL" id="TYP89387.1"/>
    </source>
</evidence>
<feature type="domain" description="UspA" evidence="1">
    <location>
        <begin position="4"/>
        <end position="118"/>
    </location>
</feature>
<dbReference type="InterPro" id="IPR014729">
    <property type="entry name" value="Rossmann-like_a/b/a_fold"/>
</dbReference>
<proteinExistence type="predicted"/>
<dbReference type="RefSeq" id="WP_052752271.1">
    <property type="nucleotide sequence ID" value="NZ_CP011451.1"/>
</dbReference>
<accession>A0A5D3YFR3</accession>
<dbReference type="SUPFAM" id="SSF52402">
    <property type="entry name" value="Adenine nucleotide alpha hydrolases-like"/>
    <property type="match status" value="1"/>
</dbReference>
<dbReference type="AlphaFoldDB" id="A0A5D3YFR3"/>
<name>A0A5D3YFR3_9PROT</name>
<evidence type="ECO:0000259" key="1">
    <source>
        <dbReference type="Pfam" id="PF00582"/>
    </source>
</evidence>
<comment type="caution">
    <text evidence="2">The sequence shown here is derived from an EMBL/GenBank/DDBJ whole genome shotgun (WGS) entry which is preliminary data.</text>
</comment>
<dbReference type="Proteomes" id="UP000324176">
    <property type="component" value="Unassembled WGS sequence"/>
</dbReference>
<dbReference type="Pfam" id="PF00582">
    <property type="entry name" value="Usp"/>
    <property type="match status" value="1"/>
</dbReference>
<dbReference type="CDD" id="cd00293">
    <property type="entry name" value="USP-like"/>
    <property type="match status" value="1"/>
</dbReference>
<organism evidence="2 3">
    <name type="scientific">Nitrosomonas communis</name>
    <dbReference type="NCBI Taxonomy" id="44574"/>
    <lineage>
        <taxon>Bacteria</taxon>
        <taxon>Pseudomonadati</taxon>
        <taxon>Pseudomonadota</taxon>
        <taxon>Betaproteobacteria</taxon>
        <taxon>Nitrosomonadales</taxon>
        <taxon>Nitrosomonadaceae</taxon>
        <taxon>Nitrosomonas</taxon>
    </lineage>
</organism>
<dbReference type="InterPro" id="IPR006016">
    <property type="entry name" value="UspA"/>
</dbReference>
<protein>
    <submittedName>
        <fullName evidence="2">Nucleotide-binding universal stress UspA family protein</fullName>
    </submittedName>
</protein>
<dbReference type="OrthoDB" id="8547832at2"/>
<dbReference type="EMBL" id="VNHT01000017">
    <property type="protein sequence ID" value="TYP89387.1"/>
    <property type="molecule type" value="Genomic_DNA"/>
</dbReference>
<evidence type="ECO:0000313" key="3">
    <source>
        <dbReference type="Proteomes" id="UP000324176"/>
    </source>
</evidence>
<gene>
    <name evidence="2" type="ORF">BCL69_101744</name>
</gene>
<dbReference type="Gene3D" id="3.40.50.620">
    <property type="entry name" value="HUPs"/>
    <property type="match status" value="1"/>
</dbReference>
<sequence>MISALLDAINIASNHNATLCIVHSEDGNDIEVDEKTNITILEKAKIYLNELNVETRLLDAKKEEGINGISNAIAAATFEWGADALVVGTANGRGFEYFYVGSVAEQLIAKVGSLILLVRPKKANLIFSTNKMVV</sequence>
<reference evidence="2 3" key="1">
    <citation type="submission" date="2019-07" db="EMBL/GenBank/DDBJ databases">
        <title>Active sludge and wastewater microbial communities from Klosterneuburg, Austria.</title>
        <authorList>
            <person name="Wagner M."/>
        </authorList>
    </citation>
    <scope>NUCLEOTIDE SEQUENCE [LARGE SCALE GENOMIC DNA]</scope>
    <source>
        <strain evidence="2 3">Nm2</strain>
    </source>
</reference>